<dbReference type="PANTHER" id="PTHR22803">
    <property type="entry name" value="MANNOSE, PHOSPHOLIPASE, LECTIN RECEPTOR RELATED"/>
    <property type="match status" value="1"/>
</dbReference>
<dbReference type="EMBL" id="MRZV01000345">
    <property type="protein sequence ID" value="PIK52053.1"/>
    <property type="molecule type" value="Genomic_DNA"/>
</dbReference>
<gene>
    <name evidence="4" type="ORF">BSL78_11066</name>
</gene>
<proteinExistence type="predicted"/>
<keyword evidence="5" id="KW-1185">Reference proteome</keyword>
<dbReference type="STRING" id="307972.A0A2G8KVL7"/>
<dbReference type="PRINTS" id="PR01504">
    <property type="entry name" value="PNCREATITSAP"/>
</dbReference>
<dbReference type="PROSITE" id="PS00615">
    <property type="entry name" value="C_TYPE_LECTIN_1"/>
    <property type="match status" value="1"/>
</dbReference>
<evidence type="ECO:0000256" key="2">
    <source>
        <dbReference type="SAM" id="SignalP"/>
    </source>
</evidence>
<name>A0A2G8KVL7_STIJA</name>
<evidence type="ECO:0000256" key="1">
    <source>
        <dbReference type="ARBA" id="ARBA00023157"/>
    </source>
</evidence>
<dbReference type="InterPro" id="IPR018378">
    <property type="entry name" value="C-type_lectin_CS"/>
</dbReference>
<dbReference type="InterPro" id="IPR016187">
    <property type="entry name" value="CTDL_fold"/>
</dbReference>
<evidence type="ECO:0000259" key="3">
    <source>
        <dbReference type="PROSITE" id="PS50041"/>
    </source>
</evidence>
<sequence length="162" mass="18774">MIRKGGLATIFLIICGLGQLCDAQVEAQCPPHWTFWRRHCYRFINNPRLSWLSAEQYCNRLVPGELPHLVSIDSELENTIVRALVDNLREPSSARRHSWMGYNEIVRERNWVWSDQSRSYYSKWERGQPNNSGVDQDCGGLINSGAWDDLVCSLRLPFTCKM</sequence>
<dbReference type="InterPro" id="IPR050111">
    <property type="entry name" value="C-type_lectin/snaclec_domain"/>
</dbReference>
<comment type="caution">
    <text evidence="4">The sequence shown here is derived from an EMBL/GenBank/DDBJ whole genome shotgun (WGS) entry which is preliminary data.</text>
</comment>
<protein>
    <submittedName>
        <fullName evidence="4">Lectin</fullName>
    </submittedName>
</protein>
<reference evidence="4 5" key="1">
    <citation type="journal article" date="2017" name="PLoS Biol.">
        <title>The sea cucumber genome provides insights into morphological evolution and visceral regeneration.</title>
        <authorList>
            <person name="Zhang X."/>
            <person name="Sun L."/>
            <person name="Yuan J."/>
            <person name="Sun Y."/>
            <person name="Gao Y."/>
            <person name="Zhang L."/>
            <person name="Li S."/>
            <person name="Dai H."/>
            <person name="Hamel J.F."/>
            <person name="Liu C."/>
            <person name="Yu Y."/>
            <person name="Liu S."/>
            <person name="Lin W."/>
            <person name="Guo K."/>
            <person name="Jin S."/>
            <person name="Xu P."/>
            <person name="Storey K.B."/>
            <person name="Huan P."/>
            <person name="Zhang T."/>
            <person name="Zhou Y."/>
            <person name="Zhang J."/>
            <person name="Lin C."/>
            <person name="Li X."/>
            <person name="Xing L."/>
            <person name="Huo D."/>
            <person name="Sun M."/>
            <person name="Wang L."/>
            <person name="Mercier A."/>
            <person name="Li F."/>
            <person name="Yang H."/>
            <person name="Xiang J."/>
        </authorList>
    </citation>
    <scope>NUCLEOTIDE SEQUENCE [LARGE SCALE GENOMIC DNA]</scope>
    <source>
        <strain evidence="4">Shaxun</strain>
        <tissue evidence="4">Muscle</tissue>
    </source>
</reference>
<dbReference type="Proteomes" id="UP000230750">
    <property type="component" value="Unassembled WGS sequence"/>
</dbReference>
<organism evidence="4 5">
    <name type="scientific">Stichopus japonicus</name>
    <name type="common">Sea cucumber</name>
    <dbReference type="NCBI Taxonomy" id="307972"/>
    <lineage>
        <taxon>Eukaryota</taxon>
        <taxon>Metazoa</taxon>
        <taxon>Echinodermata</taxon>
        <taxon>Eleutherozoa</taxon>
        <taxon>Echinozoa</taxon>
        <taxon>Holothuroidea</taxon>
        <taxon>Aspidochirotacea</taxon>
        <taxon>Aspidochirotida</taxon>
        <taxon>Stichopodidae</taxon>
        <taxon>Apostichopus</taxon>
    </lineage>
</organism>
<evidence type="ECO:0000313" key="5">
    <source>
        <dbReference type="Proteomes" id="UP000230750"/>
    </source>
</evidence>
<dbReference type="Pfam" id="PF00059">
    <property type="entry name" value="Lectin_C"/>
    <property type="match status" value="1"/>
</dbReference>
<dbReference type="SMART" id="SM00034">
    <property type="entry name" value="CLECT"/>
    <property type="match status" value="1"/>
</dbReference>
<keyword evidence="1" id="KW-1015">Disulfide bond</keyword>
<feature type="signal peptide" evidence="2">
    <location>
        <begin position="1"/>
        <end position="23"/>
    </location>
</feature>
<evidence type="ECO:0000313" key="4">
    <source>
        <dbReference type="EMBL" id="PIK52053.1"/>
    </source>
</evidence>
<dbReference type="AlphaFoldDB" id="A0A2G8KVL7"/>
<dbReference type="SUPFAM" id="SSF56436">
    <property type="entry name" value="C-type lectin-like"/>
    <property type="match status" value="1"/>
</dbReference>
<dbReference type="OrthoDB" id="441660at2759"/>
<feature type="chain" id="PRO_5013956804" evidence="2">
    <location>
        <begin position="24"/>
        <end position="162"/>
    </location>
</feature>
<dbReference type="InterPro" id="IPR016186">
    <property type="entry name" value="C-type_lectin-like/link_sf"/>
</dbReference>
<dbReference type="InterPro" id="IPR001304">
    <property type="entry name" value="C-type_lectin-like"/>
</dbReference>
<keyword evidence="2" id="KW-0732">Signal</keyword>
<dbReference type="PROSITE" id="PS50041">
    <property type="entry name" value="C_TYPE_LECTIN_2"/>
    <property type="match status" value="1"/>
</dbReference>
<feature type="domain" description="C-type lectin" evidence="3">
    <location>
        <begin position="36"/>
        <end position="161"/>
    </location>
</feature>
<dbReference type="Gene3D" id="3.10.100.10">
    <property type="entry name" value="Mannose-Binding Protein A, subunit A"/>
    <property type="match status" value="1"/>
</dbReference>
<accession>A0A2G8KVL7</accession>